<comment type="caution">
    <text evidence="1">The sequence shown here is derived from an EMBL/GenBank/DDBJ whole genome shotgun (WGS) entry which is preliminary data.</text>
</comment>
<gene>
    <name evidence="1" type="ORF">BN77_2282</name>
</gene>
<dbReference type="STRING" id="1211777.BN77_2282"/>
<organism evidence="1 2">
    <name type="scientific">Rhizobium mesoamericanum STM3625</name>
    <dbReference type="NCBI Taxonomy" id="1211777"/>
    <lineage>
        <taxon>Bacteria</taxon>
        <taxon>Pseudomonadati</taxon>
        <taxon>Pseudomonadota</taxon>
        <taxon>Alphaproteobacteria</taxon>
        <taxon>Hyphomicrobiales</taxon>
        <taxon>Rhizobiaceae</taxon>
        <taxon>Rhizobium/Agrobacterium group</taxon>
        <taxon>Rhizobium</taxon>
    </lineage>
</organism>
<dbReference type="EMBL" id="CANI01000009">
    <property type="protein sequence ID" value="CCM75119.1"/>
    <property type="molecule type" value="Genomic_DNA"/>
</dbReference>
<dbReference type="HOGENOM" id="CLU_183051_0_0_5"/>
<proteinExistence type="predicted"/>
<sequence>MNRILRNGKDDVLFATKEAADAAARAELFRQMNSPIVVESFTGPTTKRAAAKKAGEAIFRKGKRIEIERKGAAA</sequence>
<keyword evidence="2" id="KW-1185">Reference proteome</keyword>
<dbReference type="RefSeq" id="WP_007531557.1">
    <property type="nucleotide sequence ID" value="NZ_HF536772.1"/>
</dbReference>
<protein>
    <submittedName>
        <fullName evidence="1">Uncharacterized protein</fullName>
    </submittedName>
</protein>
<evidence type="ECO:0000313" key="2">
    <source>
        <dbReference type="Proteomes" id="UP000009319"/>
    </source>
</evidence>
<reference evidence="1 2" key="1">
    <citation type="journal article" date="2013" name="Genome Announc.">
        <title>Draft Genome Sequence of Rhizobium mesoamericanum STM3625, a Nitrogen-Fixing Symbiont of Mimosa pudica Isolated in French Guiana (South America).</title>
        <authorList>
            <person name="Moulin L."/>
            <person name="Mornico D."/>
            <person name="Melkonian R."/>
            <person name="Klonowska A."/>
        </authorList>
    </citation>
    <scope>NUCLEOTIDE SEQUENCE [LARGE SCALE GENOMIC DNA]</scope>
    <source>
        <strain evidence="1 2">STM3625</strain>
    </source>
</reference>
<accession>K0PYR5</accession>
<name>K0PYR5_9HYPH</name>
<dbReference type="AlphaFoldDB" id="K0PYR5"/>
<evidence type="ECO:0000313" key="1">
    <source>
        <dbReference type="EMBL" id="CCM75119.1"/>
    </source>
</evidence>
<dbReference type="Proteomes" id="UP000009319">
    <property type="component" value="Unassembled WGS sequence"/>
</dbReference>